<dbReference type="AlphaFoldDB" id="A0A2P7QFV2"/>
<dbReference type="Gene3D" id="1.10.10.10">
    <property type="entry name" value="Winged helix-like DNA-binding domain superfamily/Winged helix DNA-binding domain"/>
    <property type="match status" value="1"/>
</dbReference>
<dbReference type="OrthoDB" id="9813056at2"/>
<dbReference type="PROSITE" id="PS50931">
    <property type="entry name" value="HTH_LYSR"/>
    <property type="match status" value="1"/>
</dbReference>
<evidence type="ECO:0000259" key="5">
    <source>
        <dbReference type="PROSITE" id="PS50931"/>
    </source>
</evidence>
<dbReference type="InterPro" id="IPR036390">
    <property type="entry name" value="WH_DNA-bd_sf"/>
</dbReference>
<reference evidence="6 7" key="1">
    <citation type="submission" date="2018-03" db="EMBL/GenBank/DDBJ databases">
        <title>The draft genome of Sphingosinicella sp. GL-C-18.</title>
        <authorList>
            <person name="Liu L."/>
            <person name="Li L."/>
            <person name="Liang L."/>
            <person name="Zhang X."/>
            <person name="Wang T."/>
        </authorList>
    </citation>
    <scope>NUCLEOTIDE SEQUENCE [LARGE SCALE GENOMIC DNA]</scope>
    <source>
        <strain evidence="6 7">GL-C-18</strain>
    </source>
</reference>
<keyword evidence="4" id="KW-0804">Transcription</keyword>
<dbReference type="PANTHER" id="PTHR30537:SF1">
    <property type="entry name" value="HTH-TYPE TRANSCRIPTIONAL REGULATOR PGRR"/>
    <property type="match status" value="1"/>
</dbReference>
<evidence type="ECO:0000256" key="2">
    <source>
        <dbReference type="ARBA" id="ARBA00023015"/>
    </source>
</evidence>
<dbReference type="Gene3D" id="3.40.190.290">
    <property type="match status" value="1"/>
</dbReference>
<protein>
    <submittedName>
        <fullName evidence="6">LysR family transcriptional regulator</fullName>
    </submittedName>
</protein>
<dbReference type="Pfam" id="PF03466">
    <property type="entry name" value="LysR_substrate"/>
    <property type="match status" value="1"/>
</dbReference>
<evidence type="ECO:0000256" key="4">
    <source>
        <dbReference type="ARBA" id="ARBA00023163"/>
    </source>
</evidence>
<keyword evidence="2" id="KW-0805">Transcription regulation</keyword>
<evidence type="ECO:0000256" key="1">
    <source>
        <dbReference type="ARBA" id="ARBA00009437"/>
    </source>
</evidence>
<evidence type="ECO:0000313" key="6">
    <source>
        <dbReference type="EMBL" id="PSJ36847.1"/>
    </source>
</evidence>
<evidence type="ECO:0000313" key="7">
    <source>
        <dbReference type="Proteomes" id="UP000241167"/>
    </source>
</evidence>
<comment type="caution">
    <text evidence="6">The sequence shown here is derived from an EMBL/GenBank/DDBJ whole genome shotgun (WGS) entry which is preliminary data.</text>
</comment>
<dbReference type="EMBL" id="PXYI01000011">
    <property type="protein sequence ID" value="PSJ36847.1"/>
    <property type="molecule type" value="Genomic_DNA"/>
</dbReference>
<dbReference type="InterPro" id="IPR005119">
    <property type="entry name" value="LysR_subst-bd"/>
</dbReference>
<dbReference type="InterPro" id="IPR058163">
    <property type="entry name" value="LysR-type_TF_proteobact-type"/>
</dbReference>
<dbReference type="Proteomes" id="UP000241167">
    <property type="component" value="Unassembled WGS sequence"/>
</dbReference>
<dbReference type="InterPro" id="IPR036388">
    <property type="entry name" value="WH-like_DNA-bd_sf"/>
</dbReference>
<dbReference type="Pfam" id="PF00126">
    <property type="entry name" value="HTH_1"/>
    <property type="match status" value="1"/>
</dbReference>
<dbReference type="RefSeq" id="WP_106515660.1">
    <property type="nucleotide sequence ID" value="NZ_PXYI01000011.1"/>
</dbReference>
<keyword evidence="3" id="KW-0238">DNA-binding</keyword>
<dbReference type="GO" id="GO:0003700">
    <property type="term" value="F:DNA-binding transcription factor activity"/>
    <property type="evidence" value="ECO:0007669"/>
    <property type="project" value="InterPro"/>
</dbReference>
<comment type="similarity">
    <text evidence="1">Belongs to the LysR transcriptional regulatory family.</text>
</comment>
<gene>
    <name evidence="6" type="ORF">C7I55_24350</name>
</gene>
<dbReference type="GO" id="GO:0006351">
    <property type="term" value="P:DNA-templated transcription"/>
    <property type="evidence" value="ECO:0007669"/>
    <property type="project" value="TreeGrafter"/>
</dbReference>
<dbReference type="InterPro" id="IPR000847">
    <property type="entry name" value="LysR_HTH_N"/>
</dbReference>
<evidence type="ECO:0000256" key="3">
    <source>
        <dbReference type="ARBA" id="ARBA00023125"/>
    </source>
</evidence>
<dbReference type="GO" id="GO:0043565">
    <property type="term" value="F:sequence-specific DNA binding"/>
    <property type="evidence" value="ECO:0007669"/>
    <property type="project" value="TreeGrafter"/>
</dbReference>
<accession>A0A2P7QFV2</accession>
<dbReference type="SUPFAM" id="SSF46785">
    <property type="entry name" value="Winged helix' DNA-binding domain"/>
    <property type="match status" value="1"/>
</dbReference>
<organism evidence="6 7">
    <name type="scientific">Allosphingosinicella deserti</name>
    <dbReference type="NCBI Taxonomy" id="2116704"/>
    <lineage>
        <taxon>Bacteria</taxon>
        <taxon>Pseudomonadati</taxon>
        <taxon>Pseudomonadota</taxon>
        <taxon>Alphaproteobacteria</taxon>
        <taxon>Sphingomonadales</taxon>
        <taxon>Sphingomonadaceae</taxon>
        <taxon>Allosphingosinicella</taxon>
    </lineage>
</organism>
<dbReference type="SUPFAM" id="SSF53850">
    <property type="entry name" value="Periplasmic binding protein-like II"/>
    <property type="match status" value="1"/>
</dbReference>
<sequence length="299" mass="32320">MDRDYLPHLTLFAAVARAGGFRAAARSLGLSPSATSHGVAALEARLGARLLNRSTRSLSLTDAGRRLLERIEPALAEIAGGMDEASDAGGAPSGRVRVTAPPSAAHMLLGPHLSAFAEAFPAVALDILVEDRFVDIVSERFDVGLRLGEQLQPGMVAVRIGPPQRFTIVAAPDYLARYGRPPSLEALAEHRCIQRRFTSGTVYAWEVERDGAEITLSDMAATMTANDDHLVQQAALRGAGIAFLYHARIAEDLEAGRLIELFPEQCTAFPGFFLYHSSRRQTRPAVRAFIDFFVAANRA</sequence>
<proteinExistence type="inferred from homology"/>
<dbReference type="PANTHER" id="PTHR30537">
    <property type="entry name" value="HTH-TYPE TRANSCRIPTIONAL REGULATOR"/>
    <property type="match status" value="1"/>
</dbReference>
<dbReference type="FunFam" id="1.10.10.10:FF:000001">
    <property type="entry name" value="LysR family transcriptional regulator"/>
    <property type="match status" value="1"/>
</dbReference>
<keyword evidence="7" id="KW-1185">Reference proteome</keyword>
<feature type="domain" description="HTH lysR-type" evidence="5">
    <location>
        <begin position="1"/>
        <end position="61"/>
    </location>
</feature>
<name>A0A2P7QFV2_9SPHN</name>